<evidence type="ECO:0000259" key="1">
    <source>
        <dbReference type="Pfam" id="PF00296"/>
    </source>
</evidence>
<reference evidence="2 3" key="1">
    <citation type="journal article" date="2021" name="Int. J. Syst. Evol. Microbiol.">
        <title>Reticulibacter mediterranei gen. nov., sp. nov., within the new family Reticulibacteraceae fam. nov., and Ktedonospora formicarum gen. nov., sp. nov., Ktedonobacter robiniae sp. nov., Dictyobacter formicarum sp. nov. and Dictyobacter arantiisoli sp. nov., belonging to the class Ktedonobacteria.</title>
        <authorList>
            <person name="Yabe S."/>
            <person name="Zheng Y."/>
            <person name="Wang C.M."/>
            <person name="Sakai Y."/>
            <person name="Abe K."/>
            <person name="Yokota A."/>
            <person name="Donadio S."/>
            <person name="Cavaletti L."/>
            <person name="Monciardini P."/>
        </authorList>
    </citation>
    <scope>NUCLEOTIDE SEQUENCE [LARGE SCALE GENOMIC DNA]</scope>
    <source>
        <strain evidence="2 3">SOSP1-30</strain>
    </source>
</reference>
<dbReference type="InterPro" id="IPR011251">
    <property type="entry name" value="Luciferase-like_dom"/>
</dbReference>
<dbReference type="PANTHER" id="PTHR30011:SF32">
    <property type="entry name" value="CONSERVED PROTEIN"/>
    <property type="match status" value="1"/>
</dbReference>
<feature type="domain" description="Luciferase-like" evidence="1">
    <location>
        <begin position="12"/>
        <end position="270"/>
    </location>
</feature>
<protein>
    <submittedName>
        <fullName evidence="2">Luciferase</fullName>
    </submittedName>
</protein>
<proteinExistence type="predicted"/>
<dbReference type="Gene3D" id="3.20.20.30">
    <property type="entry name" value="Luciferase-like domain"/>
    <property type="match status" value="1"/>
</dbReference>
<dbReference type="Pfam" id="PF00296">
    <property type="entry name" value="Bac_luciferase"/>
    <property type="match status" value="1"/>
</dbReference>
<dbReference type="RefSeq" id="WP_201375895.1">
    <property type="nucleotide sequence ID" value="NZ_BNJG01000003.1"/>
</dbReference>
<dbReference type="InterPro" id="IPR051260">
    <property type="entry name" value="Diverse_substr_monoxygenases"/>
</dbReference>
<organism evidence="2 3">
    <name type="scientific">Ktedonobacter robiniae</name>
    <dbReference type="NCBI Taxonomy" id="2778365"/>
    <lineage>
        <taxon>Bacteria</taxon>
        <taxon>Bacillati</taxon>
        <taxon>Chloroflexota</taxon>
        <taxon>Ktedonobacteria</taxon>
        <taxon>Ktedonobacterales</taxon>
        <taxon>Ktedonobacteraceae</taxon>
        <taxon>Ktedonobacter</taxon>
    </lineage>
</organism>
<keyword evidence="3" id="KW-1185">Reference proteome</keyword>
<name>A0ABQ3V3J3_9CHLR</name>
<dbReference type="EMBL" id="BNJG01000003">
    <property type="protein sequence ID" value="GHO59734.1"/>
    <property type="molecule type" value="Genomic_DNA"/>
</dbReference>
<gene>
    <name evidence="2" type="ORF">KSB_82090</name>
</gene>
<accession>A0ABQ3V3J3</accession>
<comment type="caution">
    <text evidence="2">The sequence shown here is derived from an EMBL/GenBank/DDBJ whole genome shotgun (WGS) entry which is preliminary data.</text>
</comment>
<evidence type="ECO:0000313" key="3">
    <source>
        <dbReference type="Proteomes" id="UP000654345"/>
    </source>
</evidence>
<dbReference type="SUPFAM" id="SSF51679">
    <property type="entry name" value="Bacterial luciferase-like"/>
    <property type="match status" value="1"/>
</dbReference>
<dbReference type="InterPro" id="IPR036661">
    <property type="entry name" value="Luciferase-like_sf"/>
</dbReference>
<dbReference type="PANTHER" id="PTHR30011">
    <property type="entry name" value="ALKANESULFONATE MONOOXYGENASE-RELATED"/>
    <property type="match status" value="1"/>
</dbReference>
<dbReference type="Proteomes" id="UP000654345">
    <property type="component" value="Unassembled WGS sequence"/>
</dbReference>
<evidence type="ECO:0000313" key="2">
    <source>
        <dbReference type="EMBL" id="GHO59734.1"/>
    </source>
</evidence>
<sequence length="291" mass="30931">MHVSIGLPGTIQGVTAERLREWARKADAGPFASLTSLDRLVYHNYEALTTLAAVSSVTRRVRLMTTILIAPLHNAGMLAKQTATLDALSGGRLTLGLAVGGREDDFLAAPVPFHERGKRFDEQLEIMHRVWSGQALNEQVGAIGPAPVQQGGPEVLIGGNSPAALQRSARWGNGFISGGGDPSQASQGYSQVEQAWRNAGRPGKPRFVACGYYGLGPKAQEGISSYLGHYYSFLGPMAEKIIQSASSTPEAVKATIKGFSDKGVDELCLWPCLADLDQVDRLADLVASSAS</sequence>